<sequence>MFTDGNLWNTQRRQHNTEVTRSVKILMDEARINNFQYSQLTSNMLRGATLSTKAEISSIQSKPLLNKRVKPVRPSKTLNPTGLRTYNDIVNSGAYIQPDYHPRPTKIRTDQEKDRLAHLMAYGIDPTKMICKTVECSTPIREIDRFDELVLEIEQRKQFLDQMTLLGKRKEYQQVISNEISDKIREMEQIDRQRSKALEKRLNEHQ</sequence>
<dbReference type="Proteomes" id="UP000663870">
    <property type="component" value="Unassembled WGS sequence"/>
</dbReference>
<proteinExistence type="predicted"/>
<organism evidence="1 2">
    <name type="scientific">Rotaria sordida</name>
    <dbReference type="NCBI Taxonomy" id="392033"/>
    <lineage>
        <taxon>Eukaryota</taxon>
        <taxon>Metazoa</taxon>
        <taxon>Spiralia</taxon>
        <taxon>Gnathifera</taxon>
        <taxon>Rotifera</taxon>
        <taxon>Eurotatoria</taxon>
        <taxon>Bdelloidea</taxon>
        <taxon>Philodinida</taxon>
        <taxon>Philodinidae</taxon>
        <taxon>Rotaria</taxon>
    </lineage>
</organism>
<dbReference type="Pfam" id="PF05250">
    <property type="entry name" value="UPF0193"/>
    <property type="match status" value="1"/>
</dbReference>
<keyword evidence="2" id="KW-1185">Reference proteome</keyword>
<comment type="caution">
    <text evidence="1">The sequence shown here is derived from an EMBL/GenBank/DDBJ whole genome shotgun (WGS) entry which is preliminary data.</text>
</comment>
<protein>
    <submittedName>
        <fullName evidence="1">Uncharacterized protein</fullName>
    </submittedName>
</protein>
<reference evidence="1" key="1">
    <citation type="submission" date="2021-02" db="EMBL/GenBank/DDBJ databases">
        <authorList>
            <person name="Nowell W R."/>
        </authorList>
    </citation>
    <scope>NUCLEOTIDE SEQUENCE</scope>
</reference>
<dbReference type="EMBL" id="CAJNOL010001428">
    <property type="protein sequence ID" value="CAF1357826.1"/>
    <property type="molecule type" value="Genomic_DNA"/>
</dbReference>
<dbReference type="InterPro" id="IPR007914">
    <property type="entry name" value="UPF0193"/>
</dbReference>
<gene>
    <name evidence="1" type="ORF">JXQ802_LOCUS32453</name>
</gene>
<accession>A0A815HS10</accession>
<dbReference type="PANTHER" id="PTHR28348:SF1">
    <property type="entry name" value="UPF0193 PROTEIN EVG1"/>
    <property type="match status" value="1"/>
</dbReference>
<dbReference type="AlphaFoldDB" id="A0A815HS10"/>
<evidence type="ECO:0000313" key="1">
    <source>
        <dbReference type="EMBL" id="CAF1357826.1"/>
    </source>
</evidence>
<evidence type="ECO:0000313" key="2">
    <source>
        <dbReference type="Proteomes" id="UP000663870"/>
    </source>
</evidence>
<name>A0A815HS10_9BILA</name>
<dbReference type="PANTHER" id="PTHR28348">
    <property type="entry name" value="UPF0193 PROTEIN EVG1"/>
    <property type="match status" value="1"/>
</dbReference>